<organism evidence="7 8">
    <name type="scientific">Ferrovibrio xuzhouensis</name>
    <dbReference type="NCBI Taxonomy" id="1576914"/>
    <lineage>
        <taxon>Bacteria</taxon>
        <taxon>Pseudomonadati</taxon>
        <taxon>Pseudomonadota</taxon>
        <taxon>Alphaproteobacteria</taxon>
        <taxon>Rhodospirillales</taxon>
        <taxon>Rhodospirillaceae</taxon>
        <taxon>Ferrovibrio</taxon>
    </lineage>
</organism>
<evidence type="ECO:0000256" key="6">
    <source>
        <dbReference type="SAM" id="Phobius"/>
    </source>
</evidence>
<dbReference type="PRINTS" id="PR01414">
    <property type="entry name" value="CCMBBIOGNSIS"/>
</dbReference>
<keyword evidence="5 6" id="KW-0472">Membrane</keyword>
<keyword evidence="8" id="KW-1185">Reference proteome</keyword>
<evidence type="ECO:0000313" key="8">
    <source>
        <dbReference type="Proteomes" id="UP001595711"/>
    </source>
</evidence>
<feature type="transmembrane region" description="Helical" evidence="6">
    <location>
        <begin position="12"/>
        <end position="40"/>
    </location>
</feature>
<dbReference type="RefSeq" id="WP_379722134.1">
    <property type="nucleotide sequence ID" value="NZ_JBHRYJ010000001.1"/>
</dbReference>
<evidence type="ECO:0000256" key="2">
    <source>
        <dbReference type="ARBA" id="ARBA00022475"/>
    </source>
</evidence>
<dbReference type="Proteomes" id="UP001595711">
    <property type="component" value="Unassembled WGS sequence"/>
</dbReference>
<accession>A0ABV7VCF6</accession>
<keyword evidence="3 6" id="KW-0812">Transmembrane</keyword>
<feature type="transmembrane region" description="Helical" evidence="6">
    <location>
        <begin position="161"/>
        <end position="183"/>
    </location>
</feature>
<dbReference type="Pfam" id="PF12679">
    <property type="entry name" value="ABC2_membrane_2"/>
    <property type="match status" value="1"/>
</dbReference>
<comment type="subcellular location">
    <subcellularLocation>
        <location evidence="1">Cell membrane</location>
        <topology evidence="1">Multi-pass membrane protein</topology>
    </subcellularLocation>
</comment>
<feature type="transmembrane region" description="Helical" evidence="6">
    <location>
        <begin position="52"/>
        <end position="74"/>
    </location>
</feature>
<keyword evidence="4 6" id="KW-1133">Transmembrane helix</keyword>
<dbReference type="PANTHER" id="PTHR30294">
    <property type="entry name" value="MEMBRANE COMPONENT OF ABC TRANSPORTER YHHJ-RELATED"/>
    <property type="match status" value="1"/>
</dbReference>
<proteinExistence type="predicted"/>
<gene>
    <name evidence="7" type="ORF">ACFOOQ_04200</name>
</gene>
<protein>
    <submittedName>
        <fullName evidence="7">ABC transporter permease subunit</fullName>
    </submittedName>
</protein>
<evidence type="ECO:0000256" key="4">
    <source>
        <dbReference type="ARBA" id="ARBA00022989"/>
    </source>
</evidence>
<feature type="transmembrane region" description="Helical" evidence="6">
    <location>
        <begin position="86"/>
        <end position="119"/>
    </location>
</feature>
<dbReference type="InterPro" id="IPR051449">
    <property type="entry name" value="ABC-2_transporter_component"/>
</dbReference>
<feature type="transmembrane region" description="Helical" evidence="6">
    <location>
        <begin position="220"/>
        <end position="238"/>
    </location>
</feature>
<feature type="transmembrane region" description="Helical" evidence="6">
    <location>
        <begin position="189"/>
        <end position="208"/>
    </location>
</feature>
<comment type="caution">
    <text evidence="7">The sequence shown here is derived from an EMBL/GenBank/DDBJ whole genome shotgun (WGS) entry which is preliminary data.</text>
</comment>
<evidence type="ECO:0000256" key="3">
    <source>
        <dbReference type="ARBA" id="ARBA00022692"/>
    </source>
</evidence>
<dbReference type="PANTHER" id="PTHR30294:SF29">
    <property type="entry name" value="MULTIDRUG ABC TRANSPORTER PERMEASE YBHS-RELATED"/>
    <property type="match status" value="1"/>
</dbReference>
<keyword evidence="2" id="KW-1003">Cell membrane</keyword>
<sequence length="244" mass="26893">MSSLFSITRRELSGYFATPVAYVFIVVFLFTAGIFTFYLGQFFERGQADLKAFFLFHPWLYLFFLPAIAMRLWAEERKSGTIELLLTLPIPLWAAVVGKFLAAWIFAGIALALTFPMWLTVNWLGHPDNGVILGGYIGSFLMAGGYLAVGSCLSAITKNQVIAFVISVLVCFVFTVAGAPMVLSFFQGWAPPLIVDTIASFSFLTHFNAITEGVIDVRDLIFFLSLMAVALFATAVIVDYKKAG</sequence>
<evidence type="ECO:0000256" key="5">
    <source>
        <dbReference type="ARBA" id="ARBA00023136"/>
    </source>
</evidence>
<reference evidence="8" key="1">
    <citation type="journal article" date="2019" name="Int. J. Syst. Evol. Microbiol.">
        <title>The Global Catalogue of Microorganisms (GCM) 10K type strain sequencing project: providing services to taxonomists for standard genome sequencing and annotation.</title>
        <authorList>
            <consortium name="The Broad Institute Genomics Platform"/>
            <consortium name="The Broad Institute Genome Sequencing Center for Infectious Disease"/>
            <person name="Wu L."/>
            <person name="Ma J."/>
        </authorList>
    </citation>
    <scope>NUCLEOTIDE SEQUENCE [LARGE SCALE GENOMIC DNA]</scope>
    <source>
        <strain evidence="8">KCTC 42182</strain>
    </source>
</reference>
<name>A0ABV7VCF6_9PROT</name>
<evidence type="ECO:0000256" key="1">
    <source>
        <dbReference type="ARBA" id="ARBA00004651"/>
    </source>
</evidence>
<feature type="transmembrane region" description="Helical" evidence="6">
    <location>
        <begin position="131"/>
        <end position="149"/>
    </location>
</feature>
<dbReference type="EMBL" id="JBHRYJ010000001">
    <property type="protein sequence ID" value="MFC3674732.1"/>
    <property type="molecule type" value="Genomic_DNA"/>
</dbReference>
<evidence type="ECO:0000313" key="7">
    <source>
        <dbReference type="EMBL" id="MFC3674732.1"/>
    </source>
</evidence>